<dbReference type="SUPFAM" id="SSF52540">
    <property type="entry name" value="P-loop containing nucleoside triphosphate hydrolases"/>
    <property type="match status" value="1"/>
</dbReference>
<dbReference type="PROSITE" id="PS00211">
    <property type="entry name" value="ABC_TRANSPORTER_1"/>
    <property type="match status" value="1"/>
</dbReference>
<dbReference type="SMART" id="SM00382">
    <property type="entry name" value="AAA"/>
    <property type="match status" value="1"/>
</dbReference>
<dbReference type="Proteomes" id="UP000000345">
    <property type="component" value="Chromosome"/>
</dbReference>
<organism evidence="6 7">
    <name type="scientific">Methanothermobacter marburgensis (strain ATCC BAA-927 / DSM 2133 / JCM 14651 / NBRC 100331 / OCM 82 / Marburg)</name>
    <name type="common">Methanobacterium thermoautotrophicum</name>
    <dbReference type="NCBI Taxonomy" id="79929"/>
    <lineage>
        <taxon>Archaea</taxon>
        <taxon>Methanobacteriati</taxon>
        <taxon>Methanobacteriota</taxon>
        <taxon>Methanomada group</taxon>
        <taxon>Methanobacteria</taxon>
        <taxon>Methanobacteriales</taxon>
        <taxon>Methanobacteriaceae</taxon>
        <taxon>Methanothermobacter</taxon>
    </lineage>
</organism>
<keyword evidence="2" id="KW-0813">Transport</keyword>
<proteinExistence type="inferred from homology"/>
<dbReference type="HOGENOM" id="CLU_000604_1_2_2"/>
<reference key="1">
    <citation type="submission" date="2009-08" db="EMBL/GenBank/DDBJ databases">
        <title>The genome sequence of Methanothermobacter marburgensis.</title>
        <authorList>
            <person name="Kaster A."/>
            <person name="Seedorf H."/>
            <person name="Goenrich M."/>
            <person name="Wiezer A."/>
            <person name="Liesegang H."/>
            <person name="Thauer R."/>
            <person name="Gottschalk G."/>
        </authorList>
    </citation>
    <scope>NUCLEOTIDE SEQUENCE</scope>
    <source>
        <strain>Marburg</strain>
    </source>
</reference>
<feature type="domain" description="ABC transporter" evidence="5">
    <location>
        <begin position="2"/>
        <end position="231"/>
    </location>
</feature>
<dbReference type="InterPro" id="IPR050763">
    <property type="entry name" value="ABC_transporter_ATP-binding"/>
</dbReference>
<dbReference type="STRING" id="79929.MTBMA_c17570"/>
<evidence type="ECO:0000256" key="4">
    <source>
        <dbReference type="ARBA" id="ARBA00022840"/>
    </source>
</evidence>
<dbReference type="KEGG" id="mmg:MTBMA_c17570"/>
<dbReference type="PANTHER" id="PTHR42711:SF5">
    <property type="entry name" value="ABC TRANSPORTER ATP-BINDING PROTEIN NATA"/>
    <property type="match status" value="1"/>
</dbReference>
<dbReference type="PaxDb" id="79929-MTBMA_c17570"/>
<dbReference type="GO" id="GO:0005524">
    <property type="term" value="F:ATP binding"/>
    <property type="evidence" value="ECO:0007669"/>
    <property type="project" value="UniProtKB-KW"/>
</dbReference>
<reference evidence="6 7" key="2">
    <citation type="journal article" date="2010" name="J. Bacteriol.">
        <title>Complete genome sequence of Methanothermobacter marburgensis, a methanoarchaeon model organism.</title>
        <authorList>
            <person name="Liesegang H."/>
            <person name="Kaster A.K."/>
            <person name="Wiezer A."/>
            <person name="Goenrich M."/>
            <person name="Wollherr A."/>
            <person name="Seedorf H."/>
            <person name="Gottschalk G."/>
            <person name="Thauer R.K."/>
        </authorList>
    </citation>
    <scope>NUCLEOTIDE SEQUENCE [LARGE SCALE GENOMIC DNA]</scope>
    <source>
        <strain evidence="7">ATCC BAA-927 / DSM 2133 / JCM 14651 / NBRC 100331 / OCM 82 / Marburg</strain>
    </source>
</reference>
<keyword evidence="7" id="KW-1185">Reference proteome</keyword>
<dbReference type="EMBL" id="CP001710">
    <property type="protein sequence ID" value="ADL59325.1"/>
    <property type="molecule type" value="Genomic_DNA"/>
</dbReference>
<accession>D9PYM7</accession>
<dbReference type="InterPro" id="IPR003593">
    <property type="entry name" value="AAA+_ATPase"/>
</dbReference>
<keyword evidence="3" id="KW-0547">Nucleotide-binding</keyword>
<gene>
    <name evidence="6" type="ordered locus">MTBMA_c17570</name>
</gene>
<evidence type="ECO:0000313" key="7">
    <source>
        <dbReference type="Proteomes" id="UP000000345"/>
    </source>
</evidence>
<evidence type="ECO:0000313" key="6">
    <source>
        <dbReference type="EMBL" id="ADL59325.1"/>
    </source>
</evidence>
<evidence type="ECO:0000256" key="2">
    <source>
        <dbReference type="ARBA" id="ARBA00022448"/>
    </source>
</evidence>
<dbReference type="PROSITE" id="PS50893">
    <property type="entry name" value="ABC_TRANSPORTER_2"/>
    <property type="match status" value="1"/>
</dbReference>
<keyword evidence="4" id="KW-0067">ATP-binding</keyword>
<dbReference type="PANTHER" id="PTHR42711">
    <property type="entry name" value="ABC TRANSPORTER ATP-BINDING PROTEIN"/>
    <property type="match status" value="1"/>
</dbReference>
<dbReference type="GeneID" id="9705468"/>
<dbReference type="AlphaFoldDB" id="D9PYM7"/>
<dbReference type="RefSeq" id="WP_013296535.1">
    <property type="nucleotide sequence ID" value="NC_014408.1"/>
</dbReference>
<sequence length="301" mass="33483">MIEVDSVSKSFGRIRALDNLSFSVREGELMGIIGHNGAGKTTAIRIIAGILHPDSGTVHVGGYDVTRDPLRVKAMIGYLPEEPNLYERFRAADLLRYFGELYGVPRDVLDDRIYELLELVGMSERAADPINTFSKGMRQRIGIARALIHDPPIIIFDEPTMGLDPATAFSIREFIRELKGSRTMILCTHYMEEADYLCDRVAIINRGRILDIGTPDELKSRVQGDLILEVKVSEPSLINRDSLMKVSGVKSVEIDGKIIRFSLGSRESITEVIENIPGTVFSVNTREATLNDVFIQSLKGS</sequence>
<dbReference type="GO" id="GO:0016887">
    <property type="term" value="F:ATP hydrolysis activity"/>
    <property type="evidence" value="ECO:0007669"/>
    <property type="project" value="InterPro"/>
</dbReference>
<dbReference type="OrthoDB" id="31298at2157"/>
<protein>
    <submittedName>
        <fullName evidence="6">Predicted ABC transporter, ATPase component</fullName>
    </submittedName>
</protein>
<dbReference type="GeneID" id="43707515"/>
<dbReference type="Pfam" id="PF13732">
    <property type="entry name" value="DrrA1-3_C"/>
    <property type="match status" value="1"/>
</dbReference>
<dbReference type="InterPro" id="IPR003439">
    <property type="entry name" value="ABC_transporter-like_ATP-bd"/>
</dbReference>
<name>D9PYM7_METTM</name>
<dbReference type="Gene3D" id="3.40.50.300">
    <property type="entry name" value="P-loop containing nucleotide triphosphate hydrolases"/>
    <property type="match status" value="1"/>
</dbReference>
<dbReference type="InterPro" id="IPR027417">
    <property type="entry name" value="P-loop_NTPase"/>
</dbReference>
<evidence type="ECO:0000256" key="1">
    <source>
        <dbReference type="ARBA" id="ARBA00005417"/>
    </source>
</evidence>
<evidence type="ECO:0000256" key="3">
    <source>
        <dbReference type="ARBA" id="ARBA00022741"/>
    </source>
</evidence>
<dbReference type="Pfam" id="PF00005">
    <property type="entry name" value="ABC_tran"/>
    <property type="match status" value="1"/>
</dbReference>
<dbReference type="PATRIC" id="fig|79929.8.peg.1694"/>
<evidence type="ECO:0000259" key="5">
    <source>
        <dbReference type="PROSITE" id="PS50893"/>
    </source>
</evidence>
<comment type="similarity">
    <text evidence="1">Belongs to the ABC transporter superfamily.</text>
</comment>
<dbReference type="InterPro" id="IPR017871">
    <property type="entry name" value="ABC_transporter-like_CS"/>
</dbReference>
<dbReference type="InterPro" id="IPR025302">
    <property type="entry name" value="DrrA1/2-like_C"/>
</dbReference>